<protein>
    <recommendedName>
        <fullName evidence="5">Integral membrane protein</fullName>
    </recommendedName>
</protein>
<proteinExistence type="predicted"/>
<evidence type="ECO:0000256" key="1">
    <source>
        <dbReference type="SAM" id="MobiDB-lite"/>
    </source>
</evidence>
<gene>
    <name evidence="3" type="ORF">WKI71_00640</name>
</gene>
<reference evidence="3 4" key="1">
    <citation type="submission" date="2024-03" db="EMBL/GenBank/DDBJ databases">
        <title>Novel Streptomyces species of biotechnological and ecological value are a feature of Machair soil.</title>
        <authorList>
            <person name="Prole J.R."/>
            <person name="Goodfellow M."/>
            <person name="Allenby N."/>
            <person name="Ward A.C."/>
        </authorList>
    </citation>
    <scope>NUCLEOTIDE SEQUENCE [LARGE SCALE GENOMIC DNA]</scope>
    <source>
        <strain evidence="3 4">MS1.AVA.1</strain>
    </source>
</reference>
<dbReference type="EMBL" id="JBBKAK010000001">
    <property type="protein sequence ID" value="MEJ8667602.1"/>
    <property type="molecule type" value="Genomic_DNA"/>
</dbReference>
<evidence type="ECO:0000256" key="2">
    <source>
        <dbReference type="SAM" id="Phobius"/>
    </source>
</evidence>
<feature type="transmembrane region" description="Helical" evidence="2">
    <location>
        <begin position="146"/>
        <end position="169"/>
    </location>
</feature>
<organism evidence="3 4">
    <name type="scientific">Streptomyces machairae</name>
    <dbReference type="NCBI Taxonomy" id="3134109"/>
    <lineage>
        <taxon>Bacteria</taxon>
        <taxon>Bacillati</taxon>
        <taxon>Actinomycetota</taxon>
        <taxon>Actinomycetes</taxon>
        <taxon>Kitasatosporales</taxon>
        <taxon>Streptomycetaceae</taxon>
        <taxon>Streptomyces</taxon>
    </lineage>
</organism>
<evidence type="ECO:0000313" key="3">
    <source>
        <dbReference type="EMBL" id="MEJ8667602.1"/>
    </source>
</evidence>
<feature type="transmembrane region" description="Helical" evidence="2">
    <location>
        <begin position="181"/>
        <end position="200"/>
    </location>
</feature>
<name>A0ABU8UFF3_9ACTN</name>
<keyword evidence="2" id="KW-0472">Membrane</keyword>
<feature type="compositionally biased region" description="Polar residues" evidence="1">
    <location>
        <begin position="283"/>
        <end position="296"/>
    </location>
</feature>
<keyword evidence="2" id="KW-0812">Transmembrane</keyword>
<feature type="transmembrane region" description="Helical" evidence="2">
    <location>
        <begin position="40"/>
        <end position="60"/>
    </location>
</feature>
<evidence type="ECO:0008006" key="5">
    <source>
        <dbReference type="Google" id="ProtNLM"/>
    </source>
</evidence>
<comment type="caution">
    <text evidence="3">The sequence shown here is derived from an EMBL/GenBank/DDBJ whole genome shotgun (WGS) entry which is preliminary data.</text>
</comment>
<keyword evidence="2" id="KW-1133">Transmembrane helix</keyword>
<accession>A0ABU8UFF3</accession>
<feature type="region of interest" description="Disordered" evidence="1">
    <location>
        <begin position="269"/>
        <end position="322"/>
    </location>
</feature>
<sequence length="322" mass="33788">MRELKGVDAGTPHAQFLATERWSLLATRSMTWQEIFSRTGTYLTVLSAVVVALSLVANAAGFGSEFTTFALLVLPVVLLVGFGTYFRLIEADIEDAWLIIGMNRLRHAYVELAPELEPYFIASHHDDPPGIWTTYSFRRHIGVTHWLSGSPVVVGVINSVVTAVLAAVVCEAAGAGDTLRTLVASATAIVTAVVLGFLGLRKVHEVSAAISRASPVTKHDGRRAEPTAALVVGRMVDVLQIEAPTVAGGQDSTSGSRCWSAAQAPTAVLNTTLPDHGPGTGPGQQRMQRPAGSSQTGDALPAAADADRSAPSGARGDGNARC</sequence>
<feature type="transmembrane region" description="Helical" evidence="2">
    <location>
        <begin position="66"/>
        <end position="86"/>
    </location>
</feature>
<evidence type="ECO:0000313" key="4">
    <source>
        <dbReference type="Proteomes" id="UP001376459"/>
    </source>
</evidence>
<keyword evidence="4" id="KW-1185">Reference proteome</keyword>
<dbReference type="Proteomes" id="UP001376459">
    <property type="component" value="Unassembled WGS sequence"/>
</dbReference>
<feature type="compositionally biased region" description="Low complexity" evidence="1">
    <location>
        <begin position="297"/>
        <end position="314"/>
    </location>
</feature>